<evidence type="ECO:0000256" key="1">
    <source>
        <dbReference type="ARBA" id="ARBA00010364"/>
    </source>
</evidence>
<dbReference type="NCBIfam" id="TIGR00251">
    <property type="entry name" value="DUF167 family protein"/>
    <property type="match status" value="1"/>
</dbReference>
<dbReference type="SUPFAM" id="SSF69786">
    <property type="entry name" value="YggU-like"/>
    <property type="match status" value="1"/>
</dbReference>
<accession>W8P910</accession>
<dbReference type="VEuPathDB" id="MicrosporidiaDB:Eint_070295"/>
<dbReference type="InterPro" id="IPR003746">
    <property type="entry name" value="DUF167"/>
</dbReference>
<dbReference type="PANTHER" id="PTHR13420">
    <property type="entry name" value="UPF0235 PROTEIN C15ORF40"/>
    <property type="match status" value="1"/>
</dbReference>
<sequence length="100" mass="11093">MSWYHIQDKRLKLAIKAKPNARCTQVREITDTEIVVNVNAPPTDNKANKELVEFVGKMLKVPKSSVKVVVGASSTNKTIVVSAWEGDEENLKAAVNKMLE</sequence>
<evidence type="ECO:0000313" key="3">
    <source>
        <dbReference type="Proteomes" id="UP000002313"/>
    </source>
</evidence>
<keyword evidence="3" id="KW-1185">Reference proteome</keyword>
<dbReference type="RefSeq" id="XP_009161868.1">
    <property type="nucleotide sequence ID" value="XM_009163604.1"/>
</dbReference>
<proteinExistence type="inferred from homology"/>
<protein>
    <submittedName>
        <fullName evidence="2">YggU-family protein</fullName>
    </submittedName>
</protein>
<evidence type="ECO:0000313" key="2">
    <source>
        <dbReference type="EMBL" id="AHL30123.1"/>
    </source>
</evidence>
<dbReference type="Proteomes" id="UP000002313">
    <property type="component" value="Chromosome VII"/>
</dbReference>
<dbReference type="GO" id="GO:0005737">
    <property type="term" value="C:cytoplasm"/>
    <property type="evidence" value="ECO:0007669"/>
    <property type="project" value="TreeGrafter"/>
</dbReference>
<dbReference type="GeneID" id="20314057"/>
<reference evidence="2 3" key="1">
    <citation type="journal article" date="2010" name="Nat. Commun.">
        <title>The complete sequence of the smallest known nuclear genome from the microsporidian Encephalitozoon intestinalis.</title>
        <authorList>
            <person name="Corradi N."/>
            <person name="Pombert J.-F."/>
            <person name="Farinelli L."/>
            <person name="Didier E.S."/>
            <person name="Keeling P.J."/>
        </authorList>
    </citation>
    <scope>NUCLEOTIDE SEQUENCE [LARGE SCALE GENOMIC DNA]</scope>
    <source>
        <strain evidence="2 3">ATCC 50506</strain>
    </source>
</reference>
<dbReference type="HOGENOM" id="CLU_130694_5_2_1"/>
<dbReference type="Gene3D" id="3.30.1200.10">
    <property type="entry name" value="YggU-like"/>
    <property type="match status" value="1"/>
</dbReference>
<comment type="similarity">
    <text evidence="1">Belongs to the UPF0235 family.</text>
</comment>
<dbReference type="AlphaFoldDB" id="W8P910"/>
<dbReference type="SMART" id="SM01152">
    <property type="entry name" value="DUF167"/>
    <property type="match status" value="1"/>
</dbReference>
<dbReference type="EMBL" id="CP001948">
    <property type="protein sequence ID" value="AHL30123.1"/>
    <property type="molecule type" value="Genomic_DNA"/>
</dbReference>
<dbReference type="PANTHER" id="PTHR13420:SF7">
    <property type="entry name" value="UPF0235 PROTEIN C15ORF40"/>
    <property type="match status" value="1"/>
</dbReference>
<reference evidence="2 3" key="2">
    <citation type="journal article" date="2012" name="Proc. Natl. Acad. Sci. U.S.A.">
        <title>Gain and loss of multiple functionally related, horizontally transferred genes in the reduced genomes of two microsporidian parasites.</title>
        <authorList>
            <person name="Pombert J.-F."/>
            <person name="Selman M."/>
            <person name="Burki F."/>
            <person name="Bardell F.T."/>
            <person name="Farinelli L."/>
            <person name="Solter L.F."/>
            <person name="Whitman D.W."/>
            <person name="Weiss L.M."/>
            <person name="Corradi N."/>
            <person name="Keeling P.J."/>
        </authorList>
    </citation>
    <scope>NUCLEOTIDE SEQUENCE [LARGE SCALE GENOMIC DNA]</scope>
    <source>
        <strain evidence="2 3">ATCC 50506</strain>
    </source>
</reference>
<dbReference type="OrthoDB" id="244097at2759"/>
<dbReference type="KEGG" id="ein:Eint_070295"/>
<name>W8P910_ENCIT</name>
<dbReference type="HAMAP" id="MF_00634">
    <property type="entry name" value="UPF0235"/>
    <property type="match status" value="1"/>
</dbReference>
<gene>
    <name evidence="2" type="ORF">Eint_070295</name>
</gene>
<dbReference type="InterPro" id="IPR036591">
    <property type="entry name" value="YggU-like_sf"/>
</dbReference>
<dbReference type="Pfam" id="PF02594">
    <property type="entry name" value="DUF167"/>
    <property type="match status" value="1"/>
</dbReference>
<organism evidence="2 3">
    <name type="scientific">Encephalitozoon intestinalis (strain ATCC 50506)</name>
    <name type="common">Microsporidian parasite</name>
    <name type="synonym">Septata intestinalis</name>
    <dbReference type="NCBI Taxonomy" id="876142"/>
    <lineage>
        <taxon>Eukaryota</taxon>
        <taxon>Fungi</taxon>
        <taxon>Fungi incertae sedis</taxon>
        <taxon>Microsporidia</taxon>
        <taxon>Unikaryonidae</taxon>
        <taxon>Encephalitozoon</taxon>
    </lineage>
</organism>